<dbReference type="PANTHER" id="PTHR31945">
    <property type="entry name" value="TRANSCRIPTION FACTOR SCREAM2-RELATED"/>
    <property type="match status" value="1"/>
</dbReference>
<keyword evidence="12" id="KW-1185">Reference proteome</keyword>
<dbReference type="EMBL" id="JAMQYH010000002">
    <property type="protein sequence ID" value="KAJ1699998.1"/>
    <property type="molecule type" value="Genomic_DNA"/>
</dbReference>
<dbReference type="GO" id="GO:0003700">
    <property type="term" value="F:DNA-binding transcription factor activity"/>
    <property type="evidence" value="ECO:0007669"/>
    <property type="project" value="TreeGrafter"/>
</dbReference>
<dbReference type="InterPro" id="IPR054502">
    <property type="entry name" value="bHLH-TF_ACT-like_plant"/>
</dbReference>
<gene>
    <name evidence="11" type="ORF">LUZ63_008510</name>
</gene>
<name>A0A9Q0CTN3_9POAL</name>
<dbReference type="GO" id="GO:0046983">
    <property type="term" value="F:protein dimerization activity"/>
    <property type="evidence" value="ECO:0007669"/>
    <property type="project" value="InterPro"/>
</dbReference>
<dbReference type="PANTHER" id="PTHR31945:SF26">
    <property type="entry name" value="TRANSCRIPTION FACTOR BHLH35"/>
    <property type="match status" value="1"/>
</dbReference>
<dbReference type="SUPFAM" id="SSF47459">
    <property type="entry name" value="HLH, helix-loop-helix DNA-binding domain"/>
    <property type="match status" value="1"/>
</dbReference>
<sequence>MEEMDAEYLGYWETKRFLENEELDSMYGSLEDALSSHYDSSSPDDTTSSITGGIASPSASASATTDKSIIMERNRRKRLNEKLYALRSVVPNITKMDKASIIKDAIMYVQQLQEEEKKLQAEISELESMAETKISASDENDTDHLMIYSPPRKKKAMPASSLPMHARSTTIELVELKVSEIGDKILTVSLTCHKKTGTMAKLCQIFESLNLKVITGSMTAMSGSLLHTLFVETEKMKSVQLKAKIEAAIAEFDAPKSPVSSMSFELLIR</sequence>
<dbReference type="GO" id="GO:0043565">
    <property type="term" value="F:sequence-specific DNA binding"/>
    <property type="evidence" value="ECO:0007669"/>
    <property type="project" value="TreeGrafter"/>
</dbReference>
<evidence type="ECO:0000313" key="11">
    <source>
        <dbReference type="EMBL" id="KAJ1699998.1"/>
    </source>
</evidence>
<accession>A0A9Q0CTN3</accession>
<feature type="compositionally biased region" description="Low complexity" evidence="9">
    <location>
        <begin position="35"/>
        <end position="68"/>
    </location>
</feature>
<dbReference type="Proteomes" id="UP001151287">
    <property type="component" value="Unassembled WGS sequence"/>
</dbReference>
<keyword evidence="8" id="KW-0175">Coiled coil</keyword>
<evidence type="ECO:0000256" key="1">
    <source>
        <dbReference type="ARBA" id="ARBA00004123"/>
    </source>
</evidence>
<reference evidence="11" key="1">
    <citation type="journal article" date="2022" name="Cell">
        <title>Repeat-based holocentromeres influence genome architecture and karyotype evolution.</title>
        <authorList>
            <person name="Hofstatter P.G."/>
            <person name="Thangavel G."/>
            <person name="Lux T."/>
            <person name="Neumann P."/>
            <person name="Vondrak T."/>
            <person name="Novak P."/>
            <person name="Zhang M."/>
            <person name="Costa L."/>
            <person name="Castellani M."/>
            <person name="Scott A."/>
            <person name="Toegelov H."/>
            <person name="Fuchs J."/>
            <person name="Mata-Sucre Y."/>
            <person name="Dias Y."/>
            <person name="Vanzela A.L.L."/>
            <person name="Huettel B."/>
            <person name="Almeida C.C.S."/>
            <person name="Simkova H."/>
            <person name="Souza G."/>
            <person name="Pedrosa-Harand A."/>
            <person name="Macas J."/>
            <person name="Mayer K.F.X."/>
            <person name="Houben A."/>
            <person name="Marques A."/>
        </authorList>
    </citation>
    <scope>NUCLEOTIDE SEQUENCE</scope>
    <source>
        <strain evidence="11">RhyBre1mFocal</strain>
    </source>
</reference>
<dbReference type="Gene3D" id="4.10.280.10">
    <property type="entry name" value="Helix-loop-helix DNA-binding domain"/>
    <property type="match status" value="1"/>
</dbReference>
<evidence type="ECO:0000256" key="9">
    <source>
        <dbReference type="SAM" id="MobiDB-lite"/>
    </source>
</evidence>
<comment type="subcellular location">
    <subcellularLocation>
        <location evidence="1">Nucleus</location>
    </subcellularLocation>
</comment>
<comment type="subunit">
    <text evidence="3">Homodimer.</text>
</comment>
<dbReference type="AlphaFoldDB" id="A0A9Q0CTN3"/>
<dbReference type="FunFam" id="4.10.280.10:FF:000096">
    <property type="entry name" value="Basic helix-loop-helix (BHLH) DNA-binding superfamily protein"/>
    <property type="match status" value="1"/>
</dbReference>
<keyword evidence="4" id="KW-0805">Transcription regulation</keyword>
<dbReference type="SMART" id="SM00353">
    <property type="entry name" value="HLH"/>
    <property type="match status" value="1"/>
</dbReference>
<dbReference type="OrthoDB" id="623055at2759"/>
<keyword evidence="7" id="KW-0539">Nucleus</keyword>
<evidence type="ECO:0000256" key="5">
    <source>
        <dbReference type="ARBA" id="ARBA00023125"/>
    </source>
</evidence>
<keyword evidence="6" id="KW-0804">Transcription</keyword>
<dbReference type="Pfam" id="PF00010">
    <property type="entry name" value="HLH"/>
    <property type="match status" value="1"/>
</dbReference>
<dbReference type="InterPro" id="IPR011598">
    <property type="entry name" value="bHLH_dom"/>
</dbReference>
<evidence type="ECO:0000256" key="3">
    <source>
        <dbReference type="ARBA" id="ARBA00011738"/>
    </source>
</evidence>
<evidence type="ECO:0000256" key="8">
    <source>
        <dbReference type="SAM" id="Coils"/>
    </source>
</evidence>
<evidence type="ECO:0000256" key="6">
    <source>
        <dbReference type="ARBA" id="ARBA00023163"/>
    </source>
</evidence>
<evidence type="ECO:0000313" key="12">
    <source>
        <dbReference type="Proteomes" id="UP001151287"/>
    </source>
</evidence>
<proteinExistence type="inferred from homology"/>
<evidence type="ECO:0000256" key="2">
    <source>
        <dbReference type="ARBA" id="ARBA00005510"/>
    </source>
</evidence>
<comment type="caution">
    <text evidence="11">The sequence shown here is derived from an EMBL/GenBank/DDBJ whole genome shotgun (WGS) entry which is preliminary data.</text>
</comment>
<feature type="region of interest" description="Disordered" evidence="9">
    <location>
        <begin position="35"/>
        <end position="69"/>
    </location>
</feature>
<feature type="domain" description="BHLH" evidence="10">
    <location>
        <begin position="63"/>
        <end position="112"/>
    </location>
</feature>
<dbReference type="PROSITE" id="PS50888">
    <property type="entry name" value="BHLH"/>
    <property type="match status" value="1"/>
</dbReference>
<dbReference type="Pfam" id="PF22754">
    <property type="entry name" value="bHLH-TF_ACT-like_plant"/>
    <property type="match status" value="1"/>
</dbReference>
<dbReference type="InterPro" id="IPR051358">
    <property type="entry name" value="TF_AMS/ICE1/BHLH6-like"/>
</dbReference>
<organism evidence="11 12">
    <name type="scientific">Rhynchospora breviuscula</name>
    <dbReference type="NCBI Taxonomy" id="2022672"/>
    <lineage>
        <taxon>Eukaryota</taxon>
        <taxon>Viridiplantae</taxon>
        <taxon>Streptophyta</taxon>
        <taxon>Embryophyta</taxon>
        <taxon>Tracheophyta</taxon>
        <taxon>Spermatophyta</taxon>
        <taxon>Magnoliopsida</taxon>
        <taxon>Liliopsida</taxon>
        <taxon>Poales</taxon>
        <taxon>Cyperaceae</taxon>
        <taxon>Cyperoideae</taxon>
        <taxon>Rhynchosporeae</taxon>
        <taxon>Rhynchospora</taxon>
    </lineage>
</organism>
<evidence type="ECO:0000256" key="7">
    <source>
        <dbReference type="ARBA" id="ARBA00023242"/>
    </source>
</evidence>
<evidence type="ECO:0000259" key="10">
    <source>
        <dbReference type="PROSITE" id="PS50888"/>
    </source>
</evidence>
<protein>
    <recommendedName>
        <fullName evidence="10">BHLH domain-containing protein</fullName>
    </recommendedName>
</protein>
<dbReference type="GO" id="GO:0005634">
    <property type="term" value="C:nucleus"/>
    <property type="evidence" value="ECO:0007669"/>
    <property type="project" value="UniProtKB-SubCell"/>
</dbReference>
<comment type="similarity">
    <text evidence="2">Belongs to the bHLH protein family.</text>
</comment>
<evidence type="ECO:0000256" key="4">
    <source>
        <dbReference type="ARBA" id="ARBA00023015"/>
    </source>
</evidence>
<keyword evidence="5" id="KW-0238">DNA-binding</keyword>
<dbReference type="InterPro" id="IPR036638">
    <property type="entry name" value="HLH_DNA-bd_sf"/>
</dbReference>
<feature type="coiled-coil region" evidence="8">
    <location>
        <begin position="102"/>
        <end position="132"/>
    </location>
</feature>